<dbReference type="GO" id="GO:0046872">
    <property type="term" value="F:metal ion binding"/>
    <property type="evidence" value="ECO:0007669"/>
    <property type="project" value="UniProtKB-KW"/>
</dbReference>
<evidence type="ECO:0000256" key="6">
    <source>
        <dbReference type="ARBA" id="ARBA00022833"/>
    </source>
</evidence>
<keyword evidence="6" id="KW-0862">Zinc</keyword>
<dbReference type="Proteomes" id="UP001166286">
    <property type="component" value="Unassembled WGS sequence"/>
</dbReference>
<keyword evidence="13" id="KW-1185">Reference proteome</keyword>
<keyword evidence="3" id="KW-0479">Metal-binding</keyword>
<proteinExistence type="inferred from homology"/>
<feature type="domain" description="Peptidase M43 pregnancy-associated plasma-A" evidence="11">
    <location>
        <begin position="226"/>
        <end position="315"/>
    </location>
</feature>
<evidence type="ECO:0000256" key="1">
    <source>
        <dbReference type="ARBA" id="ARBA00008721"/>
    </source>
</evidence>
<protein>
    <recommendedName>
        <fullName evidence="11">Peptidase M43 pregnancy-associated plasma-A domain-containing protein</fullName>
    </recommendedName>
</protein>
<evidence type="ECO:0000256" key="3">
    <source>
        <dbReference type="ARBA" id="ARBA00022723"/>
    </source>
</evidence>
<comment type="caution">
    <text evidence="12">The sequence shown here is derived from an EMBL/GenBank/DDBJ whole genome shotgun (WGS) entry which is preliminary data.</text>
</comment>
<keyword evidence="2" id="KW-0645">Protease</keyword>
<dbReference type="AlphaFoldDB" id="A0AA39V6I5"/>
<comment type="similarity">
    <text evidence="1">Belongs to the peptidase M43B family.</text>
</comment>
<evidence type="ECO:0000313" key="12">
    <source>
        <dbReference type="EMBL" id="KAK0508155.1"/>
    </source>
</evidence>
<dbReference type="EMBL" id="JAFEKC020000021">
    <property type="protein sequence ID" value="KAK0508155.1"/>
    <property type="molecule type" value="Genomic_DNA"/>
</dbReference>
<feature type="compositionally biased region" description="Polar residues" evidence="9">
    <location>
        <begin position="264"/>
        <end position="273"/>
    </location>
</feature>
<evidence type="ECO:0000259" key="11">
    <source>
        <dbReference type="Pfam" id="PF05572"/>
    </source>
</evidence>
<keyword evidence="5" id="KW-0378">Hydrolase</keyword>
<reference evidence="12" key="1">
    <citation type="submission" date="2023-03" db="EMBL/GenBank/DDBJ databases">
        <title>Complete genome of Cladonia borealis.</title>
        <authorList>
            <person name="Park H."/>
        </authorList>
    </citation>
    <scope>NUCLEOTIDE SEQUENCE</scope>
    <source>
        <strain evidence="12">ANT050790</strain>
    </source>
</reference>
<dbReference type="SUPFAM" id="SSF55486">
    <property type="entry name" value="Metalloproteases ('zincins'), catalytic domain"/>
    <property type="match status" value="1"/>
</dbReference>
<evidence type="ECO:0000256" key="8">
    <source>
        <dbReference type="ARBA" id="ARBA00023157"/>
    </source>
</evidence>
<dbReference type="Pfam" id="PF05572">
    <property type="entry name" value="Peptidase_M43"/>
    <property type="match status" value="1"/>
</dbReference>
<dbReference type="PANTHER" id="PTHR47466">
    <property type="match status" value="1"/>
</dbReference>
<gene>
    <name evidence="12" type="ORF">JMJ35_009239</name>
</gene>
<feature type="region of interest" description="Disordered" evidence="9">
    <location>
        <begin position="255"/>
        <end position="288"/>
    </location>
</feature>
<dbReference type="CDD" id="cd04275">
    <property type="entry name" value="ZnMc_pappalysin_like"/>
    <property type="match status" value="1"/>
</dbReference>
<dbReference type="Gene3D" id="3.40.390.10">
    <property type="entry name" value="Collagenase (Catalytic Domain)"/>
    <property type="match status" value="1"/>
</dbReference>
<evidence type="ECO:0000256" key="2">
    <source>
        <dbReference type="ARBA" id="ARBA00022670"/>
    </source>
</evidence>
<keyword evidence="4 10" id="KW-0732">Signal</keyword>
<dbReference type="InterPro" id="IPR024079">
    <property type="entry name" value="MetalloPept_cat_dom_sf"/>
</dbReference>
<accession>A0AA39V6I5</accession>
<evidence type="ECO:0000313" key="13">
    <source>
        <dbReference type="Proteomes" id="UP001166286"/>
    </source>
</evidence>
<keyword evidence="8" id="KW-1015">Disulfide bond</keyword>
<feature type="signal peptide" evidence="10">
    <location>
        <begin position="1"/>
        <end position="18"/>
    </location>
</feature>
<dbReference type="GO" id="GO:0008237">
    <property type="term" value="F:metallopeptidase activity"/>
    <property type="evidence" value="ECO:0007669"/>
    <property type="project" value="UniProtKB-KW"/>
</dbReference>
<evidence type="ECO:0000256" key="9">
    <source>
        <dbReference type="SAM" id="MobiDB-lite"/>
    </source>
</evidence>
<organism evidence="12 13">
    <name type="scientific">Cladonia borealis</name>
    <dbReference type="NCBI Taxonomy" id="184061"/>
    <lineage>
        <taxon>Eukaryota</taxon>
        <taxon>Fungi</taxon>
        <taxon>Dikarya</taxon>
        <taxon>Ascomycota</taxon>
        <taxon>Pezizomycotina</taxon>
        <taxon>Lecanoromycetes</taxon>
        <taxon>OSLEUM clade</taxon>
        <taxon>Lecanoromycetidae</taxon>
        <taxon>Lecanorales</taxon>
        <taxon>Lecanorineae</taxon>
        <taxon>Cladoniaceae</taxon>
        <taxon>Cladonia</taxon>
    </lineage>
</organism>
<keyword evidence="7" id="KW-0482">Metalloprotease</keyword>
<dbReference type="PANTHER" id="PTHR47466:SF1">
    <property type="entry name" value="METALLOPROTEASE MEP1 (AFU_ORTHOLOGUE AFUA_1G07730)-RELATED"/>
    <property type="match status" value="1"/>
</dbReference>
<dbReference type="InterPro" id="IPR008754">
    <property type="entry name" value="Peptidase_M43"/>
</dbReference>
<evidence type="ECO:0000256" key="4">
    <source>
        <dbReference type="ARBA" id="ARBA00022729"/>
    </source>
</evidence>
<evidence type="ECO:0000256" key="7">
    <source>
        <dbReference type="ARBA" id="ARBA00023049"/>
    </source>
</evidence>
<name>A0AA39V6I5_9LECA</name>
<evidence type="ECO:0000256" key="5">
    <source>
        <dbReference type="ARBA" id="ARBA00022801"/>
    </source>
</evidence>
<sequence>MLLHALMIFAYAVIPGHALALPGANTNSNVTHPQVITIPNISSQICGTEPPSEELRQAHVDLRDNKPIGPRQSSQRLLINTYMHFVSTFDQASTYPHNVRNTLMSAQVAVLNQAYMPANIAFRIAGTSYTVRDDWATDANSTLMKQSLRQGTYSALNMYFQTNLSLAPYTYNPDLVLLGYCTLPTNMTYKNAQGGQTEFPAADYATDGCNVLAASMPQSPVPAYGYDEGKTAVHEVGHWFGLLHTFQDNTCNPSDPGDYIADTPQESASTSGCPSGKDSCPGNPGLDPINNYMDYSTDECYNQFTPDQQTRMTNMYAMYRNNE</sequence>
<dbReference type="GO" id="GO:0006508">
    <property type="term" value="P:proteolysis"/>
    <property type="evidence" value="ECO:0007669"/>
    <property type="project" value="UniProtKB-KW"/>
</dbReference>
<evidence type="ECO:0000256" key="10">
    <source>
        <dbReference type="SAM" id="SignalP"/>
    </source>
</evidence>
<feature type="chain" id="PRO_5041324684" description="Peptidase M43 pregnancy-associated plasma-A domain-containing protein" evidence="10">
    <location>
        <begin position="19"/>
        <end position="323"/>
    </location>
</feature>